<dbReference type="Proteomes" id="UP000006718">
    <property type="component" value="Chromosome 16"/>
</dbReference>
<reference evidence="1" key="4">
    <citation type="submission" date="2025-09" db="UniProtKB">
        <authorList>
            <consortium name="Ensembl"/>
        </authorList>
    </citation>
    <scope>IDENTIFICATION</scope>
    <source>
        <strain evidence="1">17573</strain>
    </source>
</reference>
<reference evidence="1" key="2">
    <citation type="submission" date="2019-01" db="EMBL/GenBank/DDBJ databases">
        <authorList>
            <person name="Graves T."/>
            <person name="Eichler E.E."/>
            <person name="Wilson R.K."/>
        </authorList>
    </citation>
    <scope>NUCLEOTIDE SEQUENCE [LARGE SCALE GENOMIC DNA]</scope>
    <source>
        <strain evidence="1">17573</strain>
    </source>
</reference>
<proteinExistence type="predicted"/>
<dbReference type="OMA" id="ISQARWH"/>
<reference evidence="1" key="3">
    <citation type="submission" date="2025-08" db="UniProtKB">
        <authorList>
            <consortium name="Ensembl"/>
        </authorList>
    </citation>
    <scope>IDENTIFICATION</scope>
    <source>
        <strain evidence="1">17573</strain>
    </source>
</reference>
<keyword evidence="2" id="KW-1185">Reference proteome</keyword>
<reference evidence="2" key="1">
    <citation type="journal article" date="2007" name="Science">
        <title>Evolutionary and biomedical insights from the rhesus macaque genome.</title>
        <authorList>
            <person name="Gibbs R.A."/>
            <person name="Rogers J."/>
            <person name="Katze M.G."/>
            <person name="Bumgarner R."/>
            <person name="Weinstock G.M."/>
            <person name="Mardis E.R."/>
            <person name="Remington K.A."/>
            <person name="Strausberg R.L."/>
            <person name="Venter J.C."/>
            <person name="Wilson R.K."/>
            <person name="Batzer M.A."/>
            <person name="Bustamante C.D."/>
            <person name="Eichler E.E."/>
            <person name="Hahn M.W."/>
            <person name="Hardison R.C."/>
            <person name="Makova K.D."/>
            <person name="Miller W."/>
            <person name="Milosavljevic A."/>
            <person name="Palermo R.E."/>
            <person name="Siepel A."/>
            <person name="Sikela J.M."/>
            <person name="Attaway T."/>
            <person name="Bell S."/>
            <person name="Bernard K.E."/>
            <person name="Buhay C.J."/>
            <person name="Chandrabose M.N."/>
            <person name="Dao M."/>
            <person name="Davis C."/>
            <person name="Delehaunty K.D."/>
            <person name="Ding Y."/>
            <person name="Dinh H.H."/>
            <person name="Dugan-Rocha S."/>
            <person name="Fulton L.A."/>
            <person name="Gabisi R.A."/>
            <person name="Garner T.T."/>
            <person name="Godfrey J."/>
            <person name="Hawes A.C."/>
            <person name="Hernandez J."/>
            <person name="Hines S."/>
            <person name="Holder M."/>
            <person name="Hume J."/>
            <person name="Jhangiani S.N."/>
            <person name="Joshi V."/>
            <person name="Khan Z.M."/>
            <person name="Kirkness E.F."/>
            <person name="Cree A."/>
            <person name="Fowler R.G."/>
            <person name="Lee S."/>
            <person name="Lewis L.R."/>
            <person name="Li Z."/>
            <person name="Liu Y.-S."/>
            <person name="Moore S.M."/>
            <person name="Muzny D."/>
            <person name="Nazareth L.V."/>
            <person name="Ngo D.N."/>
            <person name="Okwuonu G.O."/>
            <person name="Pai G."/>
            <person name="Parker D."/>
            <person name="Paul H.A."/>
            <person name="Pfannkoch C."/>
            <person name="Pohl C.S."/>
            <person name="Rogers Y.-H.C."/>
            <person name="Ruiz S.J."/>
            <person name="Sabo A."/>
            <person name="Santibanez J."/>
            <person name="Schneider B.W."/>
            <person name="Smith S.M."/>
            <person name="Sodergren E."/>
            <person name="Svatek A.F."/>
            <person name="Utterback T.R."/>
            <person name="Vattathil S."/>
            <person name="Warren W."/>
            <person name="White C.S."/>
            <person name="Chinwalla A.T."/>
            <person name="Feng Y."/>
            <person name="Halpern A.L."/>
            <person name="Hillier L.W."/>
            <person name="Huang X."/>
            <person name="Minx P."/>
            <person name="Nelson J.O."/>
            <person name="Pepin K.H."/>
            <person name="Qin X."/>
            <person name="Sutton G.G."/>
            <person name="Venter E."/>
            <person name="Walenz B.P."/>
            <person name="Wallis J.W."/>
            <person name="Worley K.C."/>
            <person name="Yang S.-P."/>
            <person name="Jones S.M."/>
            <person name="Marra M.A."/>
            <person name="Rocchi M."/>
            <person name="Schein J.E."/>
            <person name="Baertsch R."/>
            <person name="Clarke L."/>
            <person name="Csuros M."/>
            <person name="Glasscock J."/>
            <person name="Harris R.A."/>
            <person name="Havlak P."/>
            <person name="Jackson A.R."/>
            <person name="Jiang H."/>
            <person name="Liu Y."/>
            <person name="Messina D.N."/>
            <person name="Shen Y."/>
            <person name="Song H.X.-Z."/>
            <person name="Wylie T."/>
            <person name="Zhang L."/>
            <person name="Birney E."/>
            <person name="Han K."/>
            <person name="Konkel M.K."/>
            <person name="Lee J."/>
            <person name="Smit A.F.A."/>
            <person name="Ullmer B."/>
            <person name="Wang H."/>
            <person name="Xing J."/>
            <person name="Burhans R."/>
            <person name="Cheng Z."/>
            <person name="Karro J.E."/>
            <person name="Ma J."/>
            <person name="Raney B."/>
            <person name="She X."/>
            <person name="Cox M.J."/>
            <person name="Demuth J.P."/>
            <person name="Dumas L.J."/>
            <person name="Han S.-G."/>
            <person name="Hopkins J."/>
            <person name="Karimpour-Fard A."/>
            <person name="Kim Y.H."/>
            <person name="Pollack J.R."/>
            <person name="Vinar T."/>
            <person name="Addo-Quaye C."/>
            <person name="Degenhardt J."/>
            <person name="Denby A."/>
            <person name="Hubisz M.J."/>
            <person name="Indap A."/>
            <person name="Kosiol C."/>
            <person name="Lahn B.T."/>
            <person name="Lawson H.A."/>
            <person name="Marklein A."/>
            <person name="Nielsen R."/>
            <person name="Vallender E.J."/>
            <person name="Clark A.G."/>
            <person name="Ferguson B."/>
            <person name="Hernandez R.D."/>
            <person name="Hirani K."/>
            <person name="Kehrer-Sawatzki H."/>
            <person name="Kolb J."/>
            <person name="Patil S."/>
            <person name="Pu L.-L."/>
            <person name="Ren Y."/>
            <person name="Smith D.G."/>
            <person name="Wheeler D.A."/>
            <person name="Schenck I."/>
            <person name="Ball E.V."/>
            <person name="Chen R."/>
            <person name="Cooper D.N."/>
            <person name="Giardine B."/>
            <person name="Hsu F."/>
            <person name="Kent W.J."/>
            <person name="Lesk A."/>
            <person name="Nelson D.L."/>
            <person name="O'brien W.E."/>
            <person name="Pruefer K."/>
            <person name="Stenson P.D."/>
            <person name="Wallace J.C."/>
            <person name="Ke H."/>
            <person name="Liu X.-M."/>
            <person name="Wang P."/>
            <person name="Xiang A.P."/>
            <person name="Yang F."/>
            <person name="Barber G.P."/>
            <person name="Haussler D."/>
            <person name="Karolchik D."/>
            <person name="Kern A.D."/>
            <person name="Kuhn R.M."/>
            <person name="Smith K.E."/>
            <person name="Zwieg A.S."/>
        </authorList>
    </citation>
    <scope>NUCLEOTIDE SEQUENCE [LARGE SCALE GENOMIC DNA]</scope>
    <source>
        <strain evidence="2">17573</strain>
    </source>
</reference>
<evidence type="ECO:0000313" key="1">
    <source>
        <dbReference type="Ensembl" id="ENSMMUP00000067982.1"/>
    </source>
</evidence>
<dbReference type="GeneTree" id="ENSGT00940000163244"/>
<accession>A0A5F7ZTL0</accession>
<organism evidence="1 2">
    <name type="scientific">Macaca mulatta</name>
    <name type="common">Rhesus macaque</name>
    <dbReference type="NCBI Taxonomy" id="9544"/>
    <lineage>
        <taxon>Eukaryota</taxon>
        <taxon>Metazoa</taxon>
        <taxon>Chordata</taxon>
        <taxon>Craniata</taxon>
        <taxon>Vertebrata</taxon>
        <taxon>Euteleostomi</taxon>
        <taxon>Mammalia</taxon>
        <taxon>Eutheria</taxon>
        <taxon>Euarchontoglires</taxon>
        <taxon>Primates</taxon>
        <taxon>Haplorrhini</taxon>
        <taxon>Catarrhini</taxon>
        <taxon>Cercopithecidae</taxon>
        <taxon>Cercopithecinae</taxon>
        <taxon>Macaca</taxon>
    </lineage>
</organism>
<dbReference type="InParanoid" id="A0A5F7ZTL0"/>
<dbReference type="VEuPathDB" id="HostDB:ENSMMUG00000061228"/>
<dbReference type="Ensembl" id="ENSMMUT00000094608.1">
    <property type="protein sequence ID" value="ENSMMUP00000067982.1"/>
    <property type="gene ID" value="ENSMMUG00000061228.1"/>
</dbReference>
<sequence>MKSGRAWWLTPIISALRESEAGKSPEVRSSRPAWPTLCLLKIYIYGWAGWLTPVIPALWEAEAGGSPEVKSSRPAWPTQRNLVSIKNTEVSRVWWHTQVIPATREAEEGESFEPRRQRLQ</sequence>
<protein>
    <submittedName>
        <fullName evidence="1">Uncharacterized protein</fullName>
    </submittedName>
</protein>
<dbReference type="AlphaFoldDB" id="A0A5F7ZTL0"/>
<name>A0A5F7ZTL0_MACMU</name>
<evidence type="ECO:0000313" key="2">
    <source>
        <dbReference type="Proteomes" id="UP000006718"/>
    </source>
</evidence>